<dbReference type="EMBL" id="CADEAL010003930">
    <property type="protein sequence ID" value="CAB1446941.1"/>
    <property type="molecule type" value="Genomic_DNA"/>
</dbReference>
<organism evidence="2 3">
    <name type="scientific">Pleuronectes platessa</name>
    <name type="common">European plaice</name>
    <dbReference type="NCBI Taxonomy" id="8262"/>
    <lineage>
        <taxon>Eukaryota</taxon>
        <taxon>Metazoa</taxon>
        <taxon>Chordata</taxon>
        <taxon>Craniata</taxon>
        <taxon>Vertebrata</taxon>
        <taxon>Euteleostomi</taxon>
        <taxon>Actinopterygii</taxon>
        <taxon>Neopterygii</taxon>
        <taxon>Teleostei</taxon>
        <taxon>Neoteleostei</taxon>
        <taxon>Acanthomorphata</taxon>
        <taxon>Carangaria</taxon>
        <taxon>Pleuronectiformes</taxon>
        <taxon>Pleuronectoidei</taxon>
        <taxon>Pleuronectidae</taxon>
        <taxon>Pleuronectes</taxon>
    </lineage>
</organism>
<comment type="caution">
    <text evidence="2">The sequence shown here is derived from an EMBL/GenBank/DDBJ whole genome shotgun (WGS) entry which is preliminary data.</text>
</comment>
<accession>A0A9N7VEK5</accession>
<proteinExistence type="predicted"/>
<evidence type="ECO:0000313" key="2">
    <source>
        <dbReference type="EMBL" id="CAB1446941.1"/>
    </source>
</evidence>
<evidence type="ECO:0000313" key="3">
    <source>
        <dbReference type="Proteomes" id="UP001153269"/>
    </source>
</evidence>
<dbReference type="Proteomes" id="UP001153269">
    <property type="component" value="Unassembled WGS sequence"/>
</dbReference>
<evidence type="ECO:0000256" key="1">
    <source>
        <dbReference type="SAM" id="MobiDB-lite"/>
    </source>
</evidence>
<reference evidence="2" key="1">
    <citation type="submission" date="2020-03" db="EMBL/GenBank/DDBJ databases">
        <authorList>
            <person name="Weist P."/>
        </authorList>
    </citation>
    <scope>NUCLEOTIDE SEQUENCE</scope>
</reference>
<name>A0A9N7VEK5_PLEPL</name>
<dbReference type="Pfam" id="PF25571">
    <property type="entry name" value="TPR_CCP1_N"/>
    <property type="match status" value="1"/>
</dbReference>
<sequence length="284" mass="30626">MARSMKALERDVVELQNLADSTGKREHIQNEGDVASTLNILNVLDELLSAGTDRRIHYLISKGGSEALLSVLVNTGLSFCPNYTVLLPLLHLLAKVGHRDSRIGVKAEETGAVLLTLNLLKHNAKHVKMAAACLWVIQVFSSSDVYRHLHIGNKLDFHRYHWYLWLNRWARAAAGGAVAPSPSSPRLRRPGVRHASTFFWGGRSSSAVPHGVSGVGAFFLLDRGVVSPAGAVGGPLEGTGYGGRRRRLWTRVGTFSRITSATAPAGGTLRSRGGPPWRCASAGA</sequence>
<feature type="region of interest" description="Disordered" evidence="1">
    <location>
        <begin position="263"/>
        <end position="284"/>
    </location>
</feature>
<keyword evidence="3" id="KW-1185">Reference proteome</keyword>
<gene>
    <name evidence="2" type="ORF">PLEPLA_LOCUS34652</name>
</gene>
<protein>
    <submittedName>
        <fullName evidence="2">Uncharacterized protein</fullName>
    </submittedName>
</protein>
<dbReference type="AlphaFoldDB" id="A0A9N7VEK5"/>